<dbReference type="RefSeq" id="WP_311815693.1">
    <property type="nucleotide sequence ID" value="NZ_JARQAZ010000005.1"/>
</dbReference>
<evidence type="ECO:0000256" key="1">
    <source>
        <dbReference type="SAM" id="MobiDB-lite"/>
    </source>
</evidence>
<dbReference type="Pfam" id="PF17802">
    <property type="entry name" value="SpaA"/>
    <property type="match status" value="1"/>
</dbReference>
<dbReference type="InterPro" id="IPR041033">
    <property type="entry name" value="SpaA_PFL_dom_1"/>
</dbReference>
<feature type="compositionally biased region" description="Polar residues" evidence="1">
    <location>
        <begin position="30"/>
        <end position="53"/>
    </location>
</feature>
<keyword evidence="5" id="KW-1185">Reference proteome</keyword>
<keyword evidence="2" id="KW-0732">Signal</keyword>
<evidence type="ECO:0000313" key="5">
    <source>
        <dbReference type="Proteomes" id="UP001269061"/>
    </source>
</evidence>
<reference evidence="4 5" key="1">
    <citation type="submission" date="2023-03" db="EMBL/GenBank/DDBJ databases">
        <authorList>
            <person name="Shen W."/>
            <person name="Cai J."/>
        </authorList>
    </citation>
    <scope>NUCLEOTIDE SEQUENCE [LARGE SCALE GENOMIC DNA]</scope>
    <source>
        <strain evidence="4 5">Y59</strain>
    </source>
</reference>
<comment type="caution">
    <text evidence="4">The sequence shown here is derived from an EMBL/GenBank/DDBJ whole genome shotgun (WGS) entry which is preliminary data.</text>
</comment>
<dbReference type="InterPro" id="IPR013783">
    <property type="entry name" value="Ig-like_fold"/>
</dbReference>
<feature type="region of interest" description="Disordered" evidence="1">
    <location>
        <begin position="30"/>
        <end position="99"/>
    </location>
</feature>
<protein>
    <submittedName>
        <fullName evidence="4">Prealbumin-like fold domain-containing protein</fullName>
    </submittedName>
</protein>
<sequence>MNKARKIFTLFSLFVLLSFSLFPVTALSEQQESSEPVNNESSTQLINNPLENISSTEVSSGLTETTETTSSQDIEIEMSGQHTETTSSSSDEAGPASVDRQARANVTPIMEITDWQLLKNGVALSESVHAVTGEAYELKFNWEVKNSTLAPGDYVTFRMPYNRGPAGDDVGASGSWRTSGSSQAVPLTTVIDGQPVKFAEWFIEAYDGGVDYEQIRIQFTDGVRLLEGKNIGTEISTGFDSIKNYTYKGGIQQVEFGGKQKPIDFSQDKLEKSTGWNYKNAMGASVNQIQYDIPVNLPASVELGGDVFDYDVNDDGWAFNPTNPAYDWGEHVTDMEKIYVEDTLDEGVTINGLLIIASARAPMQLPANALTDYRGGMVSTLSSFNSYVLADFGNGPTYRTANDPISERQLPKQEYSFKRLYQETNESKEDFRNRVKEHPYQYGIFLDEATNKQSLMVYFGDIKKGGSGTKYSDLTDQKYTSSGKEIEGSKTDKVFSFAEQAASQLIKNGHYTEADRDELEAYFTLVYGDNNALGGQVATFEISFNAQYPPDTKSEEKTNTAHHYFTGPKAPDFPILDEVTGKHKLTNPYSNVQLSSSEALLFKFTDKNLPLNGAKFELEKKNGEDWETVANSEVTTSTVKVNVLEGEQIVERQLDGGAKVSDLPNGTYRFVEIESPEGYDPVLSPNYDAEAKKVVSSEFTIPSAGQSSVVFVTNVAQPKYTVQHYVQTGANATAESDFELRLQESFNGKSGTKVEAVGKSFAGYRLDEGIAYTKKTGTVLEDGSLVLKLYYVKDETSRPFYFYKYDESNNPMPSVDFKGDPLGEGKEVTFDIYEYNNAGWGVEEEGKKYDPASVSPTSGIELPDDKGKVWEKVETLTTDSNGKISSNSLSLTDDKGDLITYAIVEKKIYDGYELPEDNQYWIIWTGKEIDNNPVSPFINGVQAMNGAPHSDAIDPSVPQNKKEYYITNNYDNWSLYKEDVAGNSMPSVNKNGDPLGDDKKVEFDWYEYVGNWEDEQDPKKVAPGESSVWKKRGTMTTDVNGKLVGDAIPREKKTFGLVETSTYKGYRVPSSQQAYWVLWDNGYIENCGSDNPGTKFKEPYFYTLKNDYATEIQIYKTDAETQIPLRKNDKAQVGFRYYRYIGGWDGEGPDKNTDLSNIKNWLPIENQQNDTNIFYADDEGKLTGLEENFVGSYPHGNTYAIQEVEAYPGYQLDKGYWYLFLNE</sequence>
<accession>A0ABU3FI67</accession>
<dbReference type="Gene3D" id="2.60.40.10">
    <property type="entry name" value="Immunoglobulins"/>
    <property type="match status" value="2"/>
</dbReference>
<gene>
    <name evidence="4" type="ORF">P7H46_07770</name>
</gene>
<proteinExistence type="predicted"/>
<name>A0ABU3FI67_9ENTE</name>
<evidence type="ECO:0000256" key="2">
    <source>
        <dbReference type="SAM" id="SignalP"/>
    </source>
</evidence>
<feature type="domain" description="SpaA-like prealbumin fold" evidence="3">
    <location>
        <begin position="606"/>
        <end position="682"/>
    </location>
</feature>
<evidence type="ECO:0000313" key="4">
    <source>
        <dbReference type="EMBL" id="MDT2770743.1"/>
    </source>
</evidence>
<feature type="compositionally biased region" description="Low complexity" evidence="1">
    <location>
        <begin position="54"/>
        <end position="71"/>
    </location>
</feature>
<organism evidence="4 5">
    <name type="scientific">Enterococcus pseudoavium</name>
    <dbReference type="NCBI Taxonomy" id="44007"/>
    <lineage>
        <taxon>Bacteria</taxon>
        <taxon>Bacillati</taxon>
        <taxon>Bacillota</taxon>
        <taxon>Bacilli</taxon>
        <taxon>Lactobacillales</taxon>
        <taxon>Enterococcaceae</taxon>
        <taxon>Enterococcus</taxon>
    </lineage>
</organism>
<feature type="signal peptide" evidence="2">
    <location>
        <begin position="1"/>
        <end position="26"/>
    </location>
</feature>
<dbReference type="EMBL" id="JARQAZ010000005">
    <property type="protein sequence ID" value="MDT2770743.1"/>
    <property type="molecule type" value="Genomic_DNA"/>
</dbReference>
<dbReference type="Proteomes" id="UP001269061">
    <property type="component" value="Unassembled WGS sequence"/>
</dbReference>
<evidence type="ECO:0000259" key="3">
    <source>
        <dbReference type="Pfam" id="PF17802"/>
    </source>
</evidence>
<feature type="compositionally biased region" description="Polar residues" evidence="1">
    <location>
        <begin position="80"/>
        <end position="91"/>
    </location>
</feature>
<feature type="chain" id="PRO_5045921003" evidence="2">
    <location>
        <begin position="27"/>
        <end position="1223"/>
    </location>
</feature>